<proteinExistence type="predicted"/>
<organism evidence="1 2">
    <name type="scientific">Trichuris suis</name>
    <name type="common">pig whipworm</name>
    <dbReference type="NCBI Taxonomy" id="68888"/>
    <lineage>
        <taxon>Eukaryota</taxon>
        <taxon>Metazoa</taxon>
        <taxon>Ecdysozoa</taxon>
        <taxon>Nematoda</taxon>
        <taxon>Enoplea</taxon>
        <taxon>Dorylaimia</taxon>
        <taxon>Trichinellida</taxon>
        <taxon>Trichuridae</taxon>
        <taxon>Trichuris</taxon>
    </lineage>
</organism>
<gene>
    <name evidence="1" type="ORF">M513_13396</name>
</gene>
<dbReference type="EMBL" id="KL363434">
    <property type="protein sequence ID" value="KFD45737.1"/>
    <property type="molecule type" value="Genomic_DNA"/>
</dbReference>
<dbReference type="AlphaFoldDB" id="A0A085LL91"/>
<dbReference type="Proteomes" id="UP000030764">
    <property type="component" value="Unassembled WGS sequence"/>
</dbReference>
<reference evidence="1 2" key="1">
    <citation type="journal article" date="2014" name="Nat. Genet.">
        <title>Genome and transcriptome of the porcine whipworm Trichuris suis.</title>
        <authorList>
            <person name="Jex A.R."/>
            <person name="Nejsum P."/>
            <person name="Schwarz E.M."/>
            <person name="Hu L."/>
            <person name="Young N.D."/>
            <person name="Hall R.S."/>
            <person name="Korhonen P.K."/>
            <person name="Liao S."/>
            <person name="Thamsborg S."/>
            <person name="Xia J."/>
            <person name="Xu P."/>
            <person name="Wang S."/>
            <person name="Scheerlinck J.P."/>
            <person name="Hofmann A."/>
            <person name="Sternberg P.W."/>
            <person name="Wang J."/>
            <person name="Gasser R.B."/>
        </authorList>
    </citation>
    <scope>NUCLEOTIDE SEQUENCE [LARGE SCALE GENOMIC DNA]</scope>
    <source>
        <strain evidence="1">DCEP-RM93M</strain>
    </source>
</reference>
<sequence>MWYRKSCEAFGPHLGPKASQLHQRKNFLARHRDQQLRRSSSVSLADVGILVESDLDSSSIPEGYTG</sequence>
<name>A0A085LL91_9BILA</name>
<evidence type="ECO:0000313" key="2">
    <source>
        <dbReference type="Proteomes" id="UP000030764"/>
    </source>
</evidence>
<keyword evidence="2" id="KW-1185">Reference proteome</keyword>
<protein>
    <submittedName>
        <fullName evidence="1">Uncharacterized protein</fullName>
    </submittedName>
</protein>
<accession>A0A085LL91</accession>
<evidence type="ECO:0000313" key="1">
    <source>
        <dbReference type="EMBL" id="KFD45737.1"/>
    </source>
</evidence>